<evidence type="ECO:0000313" key="2">
    <source>
        <dbReference type="EMBL" id="TDK59822.1"/>
    </source>
</evidence>
<organism evidence="2 3">
    <name type="scientific">Bacillus salipaludis</name>
    <dbReference type="NCBI Taxonomy" id="2547811"/>
    <lineage>
        <taxon>Bacteria</taxon>
        <taxon>Bacillati</taxon>
        <taxon>Bacillota</taxon>
        <taxon>Bacilli</taxon>
        <taxon>Bacillales</taxon>
        <taxon>Bacillaceae</taxon>
        <taxon>Bacillus</taxon>
    </lineage>
</organism>
<name>A0A4R5VNE1_9BACI</name>
<sequence>MFVVYFFENKNLLLTQLLQRVPSVGEDLKIKGRKGKVSSVTSVDEQKFQVQIVLETVNKNKLAAVVDNSKKKKR</sequence>
<evidence type="ECO:0000313" key="1">
    <source>
        <dbReference type="EMBL" id="MDQ6595845.1"/>
    </source>
</evidence>
<protein>
    <submittedName>
        <fullName evidence="2">Uncharacterized protein</fullName>
    </submittedName>
</protein>
<dbReference type="RefSeq" id="WP_133336537.1">
    <property type="nucleotide sequence ID" value="NZ_JAVGVR010000001.1"/>
</dbReference>
<proteinExistence type="predicted"/>
<gene>
    <name evidence="2" type="ORF">E2K98_18025</name>
    <name evidence="1" type="ORF">RCG21_05465</name>
</gene>
<evidence type="ECO:0000313" key="4">
    <source>
        <dbReference type="Proteomes" id="UP001178888"/>
    </source>
</evidence>
<dbReference type="Proteomes" id="UP001178888">
    <property type="component" value="Unassembled WGS sequence"/>
</dbReference>
<reference evidence="2 3" key="1">
    <citation type="submission" date="2019-03" db="EMBL/GenBank/DDBJ databases">
        <title>Bacillus niacini sp. nov. a Nicotinate-Metabolizing Mesophile Isolated from Soil.</title>
        <authorList>
            <person name="Zhang G."/>
        </authorList>
    </citation>
    <scope>NUCLEOTIDE SEQUENCE [LARGE SCALE GENOMIC DNA]</scope>
    <source>
        <strain evidence="2 3">WN066</strain>
    </source>
</reference>
<reference evidence="1" key="2">
    <citation type="submission" date="2023-08" db="EMBL/GenBank/DDBJ databases">
        <title>Nitrogen cycling bacteria in agricultural field soils.</title>
        <authorList>
            <person name="Jang J."/>
        </authorList>
    </citation>
    <scope>NUCLEOTIDE SEQUENCE</scope>
    <source>
        <strain evidence="1">PS3-36</strain>
    </source>
</reference>
<dbReference type="AlphaFoldDB" id="A0A4R5VNE1"/>
<dbReference type="Proteomes" id="UP000295132">
    <property type="component" value="Unassembled WGS sequence"/>
</dbReference>
<comment type="caution">
    <text evidence="2">The sequence shown here is derived from an EMBL/GenBank/DDBJ whole genome shotgun (WGS) entry which is preliminary data.</text>
</comment>
<keyword evidence="4" id="KW-1185">Reference proteome</keyword>
<evidence type="ECO:0000313" key="3">
    <source>
        <dbReference type="Proteomes" id="UP000295132"/>
    </source>
</evidence>
<dbReference type="EMBL" id="SMYO01000008">
    <property type="protein sequence ID" value="TDK59822.1"/>
    <property type="molecule type" value="Genomic_DNA"/>
</dbReference>
<accession>A0A4R5VNE1</accession>
<dbReference type="EMBL" id="JAVGVR010000001">
    <property type="protein sequence ID" value="MDQ6595845.1"/>
    <property type="molecule type" value="Genomic_DNA"/>
</dbReference>